<dbReference type="OrthoDB" id="5841748at2759"/>
<dbReference type="InterPro" id="IPR007484">
    <property type="entry name" value="Peptidase_M28"/>
</dbReference>
<reference evidence="6 7" key="1">
    <citation type="journal article" date="2011" name="Science">
        <title>Comparative functional genomics of the fission yeasts.</title>
        <authorList>
            <person name="Rhind N."/>
            <person name="Chen Z."/>
            <person name="Yassour M."/>
            <person name="Thompson D.A."/>
            <person name="Haas B.J."/>
            <person name="Habib N."/>
            <person name="Wapinski I."/>
            <person name="Roy S."/>
            <person name="Lin M.F."/>
            <person name="Heiman D.I."/>
            <person name="Young S.K."/>
            <person name="Furuya K."/>
            <person name="Guo Y."/>
            <person name="Pidoux A."/>
            <person name="Chen H.M."/>
            <person name="Robbertse B."/>
            <person name="Goldberg J.M."/>
            <person name="Aoki K."/>
            <person name="Bayne E.H."/>
            <person name="Berlin A.M."/>
            <person name="Desjardins C.A."/>
            <person name="Dobbs E."/>
            <person name="Dukaj L."/>
            <person name="Fan L."/>
            <person name="FitzGerald M.G."/>
            <person name="French C."/>
            <person name="Gujja S."/>
            <person name="Hansen K."/>
            <person name="Keifenheim D."/>
            <person name="Levin J.Z."/>
            <person name="Mosher R.A."/>
            <person name="Mueller C.A."/>
            <person name="Pfiffner J."/>
            <person name="Priest M."/>
            <person name="Russ C."/>
            <person name="Smialowska A."/>
            <person name="Swoboda P."/>
            <person name="Sykes S.M."/>
            <person name="Vaughn M."/>
            <person name="Vengrova S."/>
            <person name="Yoder R."/>
            <person name="Zeng Q."/>
            <person name="Allshire R."/>
            <person name="Baulcombe D."/>
            <person name="Birren B.W."/>
            <person name="Brown W."/>
            <person name="Ekwall K."/>
            <person name="Kellis M."/>
            <person name="Leatherwood J."/>
            <person name="Levin H."/>
            <person name="Margalit H."/>
            <person name="Martienssen R."/>
            <person name="Nieduszynski C.A."/>
            <person name="Spatafora J.W."/>
            <person name="Friedman N."/>
            <person name="Dalgaard J.Z."/>
            <person name="Baumann P."/>
            <person name="Niki H."/>
            <person name="Regev A."/>
            <person name="Nusbaum C."/>
        </authorList>
    </citation>
    <scope>NUCLEOTIDE SEQUENCE [LARGE SCALE GENOMIC DNA]</scope>
    <source>
        <strain evidence="7">yFS286</strain>
    </source>
</reference>
<dbReference type="Pfam" id="PF04253">
    <property type="entry name" value="TFR_dimer"/>
    <property type="match status" value="1"/>
</dbReference>
<dbReference type="SUPFAM" id="SSF52025">
    <property type="entry name" value="PA domain"/>
    <property type="match status" value="1"/>
</dbReference>
<dbReference type="InterPro" id="IPR039373">
    <property type="entry name" value="Peptidase_M28B"/>
</dbReference>
<dbReference type="Proteomes" id="UP000016088">
    <property type="component" value="Unassembled WGS sequence"/>
</dbReference>
<evidence type="ECO:0000259" key="4">
    <source>
        <dbReference type="Pfam" id="PF04253"/>
    </source>
</evidence>
<dbReference type="PANTHER" id="PTHR10404">
    <property type="entry name" value="N-ACETYLATED-ALPHA-LINKED ACIDIC DIPEPTIDASE"/>
    <property type="match status" value="1"/>
</dbReference>
<feature type="transmembrane region" description="Helical" evidence="3">
    <location>
        <begin position="88"/>
        <end position="110"/>
    </location>
</feature>
<dbReference type="Gene3D" id="3.40.630.10">
    <property type="entry name" value="Zn peptidases"/>
    <property type="match status" value="1"/>
</dbReference>
<dbReference type="HOGENOM" id="CLU_005688_2_1_1"/>
<dbReference type="SUPFAM" id="SSF53187">
    <property type="entry name" value="Zn-dependent exopeptidases"/>
    <property type="match status" value="1"/>
</dbReference>
<accession>S9PVN2</accession>
<keyword evidence="3" id="KW-1133">Transmembrane helix</keyword>
<gene>
    <name evidence="6" type="ORF">SOCG_01755</name>
</gene>
<dbReference type="Pfam" id="PF04389">
    <property type="entry name" value="Peptidase_M28"/>
    <property type="match status" value="1"/>
</dbReference>
<evidence type="ECO:0000256" key="3">
    <source>
        <dbReference type="SAM" id="Phobius"/>
    </source>
</evidence>
<dbReference type="InterPro" id="IPR036757">
    <property type="entry name" value="TFR-like_dimer_dom_sf"/>
</dbReference>
<dbReference type="GO" id="GO:0004180">
    <property type="term" value="F:carboxypeptidase activity"/>
    <property type="evidence" value="ECO:0007669"/>
    <property type="project" value="TreeGrafter"/>
</dbReference>
<keyword evidence="7" id="KW-1185">Reference proteome</keyword>
<protein>
    <submittedName>
        <fullName evidence="6">Tre1 family protein</fullName>
    </submittedName>
</protein>
<dbReference type="InterPro" id="IPR007365">
    <property type="entry name" value="TFR-like_dimer_dom"/>
</dbReference>
<dbReference type="RefSeq" id="XP_013020162.1">
    <property type="nucleotide sequence ID" value="XM_013164708.1"/>
</dbReference>
<dbReference type="VEuPathDB" id="FungiDB:SOCG_01755"/>
<sequence length="792" mass="89721">MSNEKHLYVPPPREPPSYEEVAANSQFIQVERDPQAEERRPMEPMEISEPPGVTRFPRLQSKFEAIHEGWESACHSFHHRFASKFYRIPFYSIYLLMIAIIIITASYYGYFDSSPSWKSVPHLDESFLVDYIKNSRVSNIQSQTTTFASLPHVSGTMGDSAVLQYMLDVLRYESLDAVDTKKFYAYLNYPKSVSLKISDDDSFQPTLYETSKIPNYKDAWINSLSYYAYSASGKLEAPLVYANQGAADDFQTLDEKNVQLNSSVVLLRSNRNNVSKAIENAERYGASAVLVFDDSYTDVEENHRDEIYPAGPYPSDDLLYRGSVAKSYYYLGDPLTPGVPSHWDSSRIRPENAQVLPKVVAIPVTYRDAMDLLKRLKGRGEQISADRWKLRLPSSLELWTGSSSESPLMLQIESEFDTKKNQPVVNILGQITGREPDQVLIIGAPRDSWCGGASESAVSTALLMDIVFTFSDMAKNLSWRPRRTIVFASWDAKQYNTIGSTEWVEHWKEWLQVKAVAYLNVDVEVFGDVLTVNTVSGLKNVVQKAIQLMNEDNSLGFPKINLNKFDYISDATPFLAYAGVPVVELGFERGADSSQPLPFLGTCKDTESWISMFGSSYWDKADRLAKIWSLLALFLSNDPVVPYDLETSVEYLGTMLEQLEGLLDGKSLSYDLVKKEYEELVQTSKNFMAAISEWHSLMLHNSYFLTTKKHPELEGFNAKLARFENSFLDESGLPNHEWFKHLIYGPNRLGKEGVVFPSIMDALLDNDLDQVQGEINRFSKAIDRAHKALKTA</sequence>
<feature type="domain" description="Transferrin receptor-like dimerisation" evidence="4">
    <location>
        <begin position="669"/>
        <end position="790"/>
    </location>
</feature>
<comment type="similarity">
    <text evidence="1">Belongs to the peptidase M28 family. M28B subfamily.</text>
</comment>
<evidence type="ECO:0000256" key="1">
    <source>
        <dbReference type="ARBA" id="ARBA00005634"/>
    </source>
</evidence>
<dbReference type="InterPro" id="IPR046450">
    <property type="entry name" value="PA_dom_sf"/>
</dbReference>
<organism evidence="6 7">
    <name type="scientific">Schizosaccharomyces octosporus (strain yFS286)</name>
    <name type="common">Fission yeast</name>
    <name type="synonym">Octosporomyces octosporus</name>
    <dbReference type="NCBI Taxonomy" id="483514"/>
    <lineage>
        <taxon>Eukaryota</taxon>
        <taxon>Fungi</taxon>
        <taxon>Dikarya</taxon>
        <taxon>Ascomycota</taxon>
        <taxon>Taphrinomycotina</taxon>
        <taxon>Schizosaccharomycetes</taxon>
        <taxon>Schizosaccharomycetales</taxon>
        <taxon>Schizosaccharomycetaceae</taxon>
        <taxon>Schizosaccharomyces</taxon>
    </lineage>
</organism>
<feature type="compositionally biased region" description="Basic and acidic residues" evidence="2">
    <location>
        <begin position="32"/>
        <end position="43"/>
    </location>
</feature>
<feature type="domain" description="Peptidase M28" evidence="5">
    <location>
        <begin position="426"/>
        <end position="591"/>
    </location>
</feature>
<proteinExistence type="inferred from homology"/>
<feature type="region of interest" description="Disordered" evidence="2">
    <location>
        <begin position="32"/>
        <end position="51"/>
    </location>
</feature>
<keyword evidence="3" id="KW-0812">Transmembrane</keyword>
<evidence type="ECO:0000313" key="6">
    <source>
        <dbReference type="EMBL" id="EPX71538.1"/>
    </source>
</evidence>
<dbReference type="AlphaFoldDB" id="S9PVN2"/>
<dbReference type="GeneID" id="25030735"/>
<evidence type="ECO:0000259" key="5">
    <source>
        <dbReference type="Pfam" id="PF04389"/>
    </source>
</evidence>
<evidence type="ECO:0000313" key="7">
    <source>
        <dbReference type="Proteomes" id="UP000016088"/>
    </source>
</evidence>
<name>S9PVN2_SCHOY</name>
<dbReference type="EMBL" id="KE503208">
    <property type="protein sequence ID" value="EPX71538.1"/>
    <property type="molecule type" value="Genomic_DNA"/>
</dbReference>
<dbReference type="Gene3D" id="3.50.30.30">
    <property type="match status" value="1"/>
</dbReference>
<dbReference type="PANTHER" id="PTHR10404:SF46">
    <property type="entry name" value="VACUOLAR PROTEIN SORTING-ASSOCIATED PROTEIN 70"/>
    <property type="match status" value="1"/>
</dbReference>
<dbReference type="OMA" id="YPRKDGR"/>
<dbReference type="SUPFAM" id="SSF47672">
    <property type="entry name" value="Transferrin receptor-like dimerisation domain"/>
    <property type="match status" value="1"/>
</dbReference>
<keyword evidence="3" id="KW-0472">Membrane</keyword>
<dbReference type="eggNOG" id="KOG2195">
    <property type="taxonomic scope" value="Eukaryota"/>
</dbReference>
<dbReference type="Gene3D" id="1.20.930.40">
    <property type="entry name" value="Transferrin receptor-like, dimerisation domain"/>
    <property type="match status" value="1"/>
</dbReference>
<evidence type="ECO:0000256" key="2">
    <source>
        <dbReference type="SAM" id="MobiDB-lite"/>
    </source>
</evidence>
<dbReference type="FunFam" id="3.40.630.10:FF:000101">
    <property type="entry name" value="N-acetylated alpha-linked acidic dipeptidase like 1"/>
    <property type="match status" value="1"/>
</dbReference>